<keyword evidence="8" id="KW-0067">ATP-binding</keyword>
<keyword evidence="7" id="KW-0862">Zinc</keyword>
<evidence type="ECO:0000256" key="9">
    <source>
        <dbReference type="ARBA" id="ARBA00022917"/>
    </source>
</evidence>
<comment type="catalytic activity">
    <reaction evidence="11">
        <text>tRNA(Thr) + L-threonine + ATP = L-threonyl-tRNA(Thr) + AMP + diphosphate + H(+)</text>
        <dbReference type="Rhea" id="RHEA:24624"/>
        <dbReference type="Rhea" id="RHEA-COMP:9670"/>
        <dbReference type="Rhea" id="RHEA-COMP:9704"/>
        <dbReference type="ChEBI" id="CHEBI:15378"/>
        <dbReference type="ChEBI" id="CHEBI:30616"/>
        <dbReference type="ChEBI" id="CHEBI:33019"/>
        <dbReference type="ChEBI" id="CHEBI:57926"/>
        <dbReference type="ChEBI" id="CHEBI:78442"/>
        <dbReference type="ChEBI" id="CHEBI:78534"/>
        <dbReference type="ChEBI" id="CHEBI:456215"/>
        <dbReference type="EC" id="6.1.1.3"/>
    </reaction>
</comment>
<dbReference type="InterPro" id="IPR036621">
    <property type="entry name" value="Anticodon-bd_dom_sf"/>
</dbReference>
<dbReference type="SUPFAM" id="SSF55681">
    <property type="entry name" value="Class II aaRS and biotin synthetases"/>
    <property type="match status" value="1"/>
</dbReference>
<accession>A0A929BAB2</accession>
<dbReference type="AlphaFoldDB" id="A0A929BAB2"/>
<evidence type="ECO:0000256" key="6">
    <source>
        <dbReference type="ARBA" id="ARBA00022741"/>
    </source>
</evidence>
<feature type="domain" description="Aminoacyl-transfer RNA synthetases class-II family profile" evidence="14">
    <location>
        <begin position="67"/>
        <end position="341"/>
    </location>
</feature>
<evidence type="ECO:0000256" key="13">
    <source>
        <dbReference type="SAM" id="MobiDB-lite"/>
    </source>
</evidence>
<dbReference type="Pfam" id="PF00587">
    <property type="entry name" value="tRNA-synt_2b"/>
    <property type="match status" value="1"/>
</dbReference>
<dbReference type="FunFam" id="3.30.930.10:FF:000002">
    <property type="entry name" value="Threonine--tRNA ligase"/>
    <property type="match status" value="1"/>
</dbReference>
<dbReference type="Gene3D" id="3.30.930.10">
    <property type="entry name" value="Bira Bifunctional Protein, Domain 2"/>
    <property type="match status" value="1"/>
</dbReference>
<dbReference type="PANTHER" id="PTHR11451:SF56">
    <property type="entry name" value="THREONINE--TRNA LIGASE 1"/>
    <property type="match status" value="1"/>
</dbReference>
<keyword evidence="9" id="KW-0648">Protein biosynthesis</keyword>
<dbReference type="GO" id="GO:0005737">
    <property type="term" value="C:cytoplasm"/>
    <property type="evidence" value="ECO:0007669"/>
    <property type="project" value="UniProtKB-UniRule"/>
</dbReference>
<keyword evidence="5" id="KW-0479">Metal-binding</keyword>
<organism evidence="15 16">
    <name type="scientific">Saccharopolyspora montiporae</name>
    <dbReference type="NCBI Taxonomy" id="2781240"/>
    <lineage>
        <taxon>Bacteria</taxon>
        <taxon>Bacillati</taxon>
        <taxon>Actinomycetota</taxon>
        <taxon>Actinomycetes</taxon>
        <taxon>Pseudonocardiales</taxon>
        <taxon>Pseudonocardiaceae</taxon>
        <taxon>Saccharopolyspora</taxon>
    </lineage>
</organism>
<dbReference type="GO" id="GO:0046872">
    <property type="term" value="F:metal ion binding"/>
    <property type="evidence" value="ECO:0007669"/>
    <property type="project" value="UniProtKB-KW"/>
</dbReference>
<feature type="compositionally biased region" description="Basic and acidic residues" evidence="13">
    <location>
        <begin position="28"/>
        <end position="44"/>
    </location>
</feature>
<evidence type="ECO:0000256" key="1">
    <source>
        <dbReference type="ARBA" id="ARBA00008226"/>
    </source>
</evidence>
<dbReference type="InterPro" id="IPR045864">
    <property type="entry name" value="aa-tRNA-synth_II/BPL/LPL"/>
</dbReference>
<dbReference type="InterPro" id="IPR004154">
    <property type="entry name" value="Anticodon-bd"/>
</dbReference>
<gene>
    <name evidence="15" type="primary">thrS</name>
    <name evidence="15" type="ORF">IQ251_17265</name>
</gene>
<reference evidence="15" key="1">
    <citation type="submission" date="2020-10" db="EMBL/GenBank/DDBJ databases">
        <title>Diversity and distribution of actinomycetes associated with coral in the coast of Hainan.</title>
        <authorList>
            <person name="Li F."/>
        </authorList>
    </citation>
    <scope>NUCLEOTIDE SEQUENCE</scope>
    <source>
        <strain evidence="15">HNM0983</strain>
    </source>
</reference>
<keyword evidence="3" id="KW-0963">Cytoplasm</keyword>
<evidence type="ECO:0000256" key="3">
    <source>
        <dbReference type="ARBA" id="ARBA00022490"/>
    </source>
</evidence>
<evidence type="ECO:0000256" key="11">
    <source>
        <dbReference type="ARBA" id="ARBA00049515"/>
    </source>
</evidence>
<sequence length="453" mass="50340">MTIEPRSHAPGLLHTSVHGSGQTTKEPLVNHDDQDAASGPDHRDLNHDLQIFATDPMVGSGLPLWLPNGAMIRDELERLAQDIAQADGCQGVHSPVLAKRSLFERSGHWGKFSEDMFPPMRVGGDDLVLRPANCPHHALIYAAARHSYRELPIRFNELAAMFRAERSGVLAGLGRVRQINLDDTHVFCRFDQVADEVARALRSALHAQEILGLRVDYVRLSRRDASPAFLGDTEQWQHAEQALREAAHAVELANHGLELVEVDGEAAFYGPKLDLQVRDEQRHDDTIATVQLDFNQPERFGLTYDAADGSRRPVLMIHRGTVGSMERVVAALLERYRGRLPLWLAPVQVCVMPVGPAQDRAARELVDELIAAGLRPRLEVDGSLGARIRASRHRRDSVMAVLGAAEVDRHQVQVTDIDSGFDGPITRDQFLEALAQSYRTRTTTVHWPEPQLA</sequence>
<evidence type="ECO:0000256" key="2">
    <source>
        <dbReference type="ARBA" id="ARBA00013163"/>
    </source>
</evidence>
<dbReference type="SUPFAM" id="SSF52954">
    <property type="entry name" value="Class II aaRS ABD-related"/>
    <property type="match status" value="1"/>
</dbReference>
<dbReference type="GO" id="GO:0006435">
    <property type="term" value="P:threonyl-tRNA aminoacylation"/>
    <property type="evidence" value="ECO:0007669"/>
    <property type="project" value="UniProtKB-UniRule"/>
</dbReference>
<comment type="similarity">
    <text evidence="1">Belongs to the class-II aminoacyl-tRNA synthetase family.</text>
</comment>
<evidence type="ECO:0000256" key="12">
    <source>
        <dbReference type="NCBIfam" id="TIGR00418"/>
    </source>
</evidence>
<keyword evidence="4 15" id="KW-0436">Ligase</keyword>
<dbReference type="GO" id="GO:0004829">
    <property type="term" value="F:threonine-tRNA ligase activity"/>
    <property type="evidence" value="ECO:0007669"/>
    <property type="project" value="UniProtKB-UniRule"/>
</dbReference>
<name>A0A929BAB2_9PSEU</name>
<dbReference type="EC" id="6.1.1.3" evidence="2 12"/>
<feature type="region of interest" description="Disordered" evidence="13">
    <location>
        <begin position="1"/>
        <end position="44"/>
    </location>
</feature>
<dbReference type="PRINTS" id="PR01047">
    <property type="entry name" value="TRNASYNTHTHR"/>
</dbReference>
<evidence type="ECO:0000256" key="10">
    <source>
        <dbReference type="ARBA" id="ARBA00023146"/>
    </source>
</evidence>
<dbReference type="Proteomes" id="UP000598360">
    <property type="component" value="Unassembled WGS sequence"/>
</dbReference>
<dbReference type="GO" id="GO:0005524">
    <property type="term" value="F:ATP binding"/>
    <property type="evidence" value="ECO:0007669"/>
    <property type="project" value="UniProtKB-KW"/>
</dbReference>
<keyword evidence="10" id="KW-0030">Aminoacyl-tRNA synthetase</keyword>
<proteinExistence type="inferred from homology"/>
<dbReference type="Gene3D" id="3.40.50.800">
    <property type="entry name" value="Anticodon-binding domain"/>
    <property type="match status" value="1"/>
</dbReference>
<dbReference type="RefSeq" id="WP_193929648.1">
    <property type="nucleotide sequence ID" value="NZ_JADEYC010000034.1"/>
</dbReference>
<evidence type="ECO:0000313" key="16">
    <source>
        <dbReference type="Proteomes" id="UP000598360"/>
    </source>
</evidence>
<evidence type="ECO:0000256" key="7">
    <source>
        <dbReference type="ARBA" id="ARBA00022833"/>
    </source>
</evidence>
<keyword evidence="6" id="KW-0547">Nucleotide-binding</keyword>
<dbReference type="EMBL" id="JADEYC010000034">
    <property type="protein sequence ID" value="MBE9376202.1"/>
    <property type="molecule type" value="Genomic_DNA"/>
</dbReference>
<evidence type="ECO:0000259" key="14">
    <source>
        <dbReference type="PROSITE" id="PS50862"/>
    </source>
</evidence>
<evidence type="ECO:0000256" key="5">
    <source>
        <dbReference type="ARBA" id="ARBA00022723"/>
    </source>
</evidence>
<dbReference type="InterPro" id="IPR002320">
    <property type="entry name" value="Thr-tRNA-ligase_IIa"/>
</dbReference>
<evidence type="ECO:0000256" key="8">
    <source>
        <dbReference type="ARBA" id="ARBA00022840"/>
    </source>
</evidence>
<evidence type="ECO:0000256" key="4">
    <source>
        <dbReference type="ARBA" id="ARBA00022598"/>
    </source>
</evidence>
<dbReference type="PANTHER" id="PTHR11451">
    <property type="entry name" value="THREONINE-TRNA LIGASE"/>
    <property type="match status" value="1"/>
</dbReference>
<dbReference type="InterPro" id="IPR006195">
    <property type="entry name" value="aa-tRNA-synth_II"/>
</dbReference>
<protein>
    <recommendedName>
        <fullName evidence="2 12">Threonine--tRNA ligase</fullName>
        <ecNumber evidence="2 12">6.1.1.3</ecNumber>
    </recommendedName>
</protein>
<comment type="caution">
    <text evidence="15">The sequence shown here is derived from an EMBL/GenBank/DDBJ whole genome shotgun (WGS) entry which is preliminary data.</text>
</comment>
<dbReference type="InterPro" id="IPR002314">
    <property type="entry name" value="aa-tRNA-synt_IIb"/>
</dbReference>
<dbReference type="NCBIfam" id="TIGR00418">
    <property type="entry name" value="thrS"/>
    <property type="match status" value="1"/>
</dbReference>
<dbReference type="PROSITE" id="PS50862">
    <property type="entry name" value="AA_TRNA_LIGASE_II"/>
    <property type="match status" value="1"/>
</dbReference>
<dbReference type="Pfam" id="PF03129">
    <property type="entry name" value="HGTP_anticodon"/>
    <property type="match status" value="1"/>
</dbReference>
<evidence type="ECO:0000313" key="15">
    <source>
        <dbReference type="EMBL" id="MBE9376202.1"/>
    </source>
</evidence>
<keyword evidence="16" id="KW-1185">Reference proteome</keyword>